<dbReference type="AlphaFoldDB" id="A0A9E4KF01"/>
<sequence>MYEPYGKAPMNTFQRFDQGSDYWKKAIGKGYDDLLSKDEMKSLVILFQKRHLLAHNEGIVDSKYIQKSSDSTYKEGQRIVVSVKDVEQLISLIEHLSEEIKNTK</sequence>
<evidence type="ECO:0000313" key="2">
    <source>
        <dbReference type="Proteomes" id="UP000886667"/>
    </source>
</evidence>
<dbReference type="Proteomes" id="UP000886667">
    <property type="component" value="Unassembled WGS sequence"/>
</dbReference>
<comment type="caution">
    <text evidence="1">The sequence shown here is derived from an EMBL/GenBank/DDBJ whole genome shotgun (WGS) entry which is preliminary data.</text>
</comment>
<proteinExistence type="predicted"/>
<name>A0A9E4KF01_9GAMM</name>
<evidence type="ECO:0000313" key="1">
    <source>
        <dbReference type="EMBL" id="MCG7947314.1"/>
    </source>
</evidence>
<gene>
    <name evidence="1" type="ORF">JAZ07_13295</name>
</gene>
<evidence type="ECO:0008006" key="3">
    <source>
        <dbReference type="Google" id="ProtNLM"/>
    </source>
</evidence>
<protein>
    <recommendedName>
        <fullName evidence="3">RiboL-PSP-HEPN domain-containing protein</fullName>
    </recommendedName>
</protein>
<dbReference type="EMBL" id="JAEPCM010000463">
    <property type="protein sequence ID" value="MCG7947314.1"/>
    <property type="molecule type" value="Genomic_DNA"/>
</dbReference>
<reference evidence="1" key="1">
    <citation type="journal article" date="2021" name="Proc. Natl. Acad. Sci. U.S.A.">
        <title>Global biogeography of chemosynthetic symbionts reveals both localized and globally distributed symbiont groups. .</title>
        <authorList>
            <person name="Osvatic J.T."/>
            <person name="Wilkins L.G.E."/>
            <person name="Leibrecht L."/>
            <person name="Leray M."/>
            <person name="Zauner S."/>
            <person name="Polzin J."/>
            <person name="Camacho Y."/>
            <person name="Gros O."/>
            <person name="van Gils J.A."/>
            <person name="Eisen J.A."/>
            <person name="Petersen J.M."/>
            <person name="Yuen B."/>
        </authorList>
    </citation>
    <scope>NUCLEOTIDE SEQUENCE</scope>
    <source>
        <strain evidence="1">MAGclacostrist064TRANS</strain>
    </source>
</reference>
<organism evidence="1 2">
    <name type="scientific">Candidatus Thiodiazotropha taylori</name>
    <dbReference type="NCBI Taxonomy" id="2792791"/>
    <lineage>
        <taxon>Bacteria</taxon>
        <taxon>Pseudomonadati</taxon>
        <taxon>Pseudomonadota</taxon>
        <taxon>Gammaproteobacteria</taxon>
        <taxon>Chromatiales</taxon>
        <taxon>Sedimenticolaceae</taxon>
        <taxon>Candidatus Thiodiazotropha</taxon>
    </lineage>
</organism>
<accession>A0A9E4KF01</accession>